<dbReference type="Pfam" id="PF10067">
    <property type="entry name" value="DUF2306"/>
    <property type="match status" value="1"/>
</dbReference>
<feature type="transmembrane region" description="Helical" evidence="1">
    <location>
        <begin position="7"/>
        <end position="34"/>
    </location>
</feature>
<dbReference type="AlphaFoldDB" id="A0A1S8CV26"/>
<accession>A0A1S8CV26</accession>
<proteinExistence type="predicted"/>
<evidence type="ECO:0000256" key="1">
    <source>
        <dbReference type="SAM" id="Phobius"/>
    </source>
</evidence>
<dbReference type="OrthoDB" id="8759010at2"/>
<sequence>MTHLKIYYNIIIFVLLGIFIWLCALMIKICLSYFPWSDTQGFLALKQDVVHFLPWQIAFKIHVVFSSFILLAGFTQFWPVVRQRFPVWHRRLGWLYILTVLGFAAPSGLVMAFYAAGGLVTQVCFIILGLLWMASTLLALQYAVQKNWSQHRNWMIRSFALSLSALSLRSWKLILYQFAPYVDGLTPKLIYQLEAWLGWVINLLIAELIIYYLSRKK</sequence>
<organism evidence="2 3">
    <name type="scientific">Alkanindiges hydrocarboniclasticus</name>
    <dbReference type="NCBI Taxonomy" id="1907941"/>
    <lineage>
        <taxon>Bacteria</taxon>
        <taxon>Pseudomonadati</taxon>
        <taxon>Pseudomonadota</taxon>
        <taxon>Gammaproteobacteria</taxon>
        <taxon>Moraxellales</taxon>
        <taxon>Moraxellaceae</taxon>
        <taxon>Alkanindiges</taxon>
    </lineage>
</organism>
<evidence type="ECO:0000313" key="3">
    <source>
        <dbReference type="Proteomes" id="UP000192132"/>
    </source>
</evidence>
<dbReference type="EMBL" id="MLCN01000023">
    <property type="protein sequence ID" value="ONG39536.1"/>
    <property type="molecule type" value="Genomic_DNA"/>
</dbReference>
<evidence type="ECO:0008006" key="4">
    <source>
        <dbReference type="Google" id="ProtNLM"/>
    </source>
</evidence>
<evidence type="ECO:0000313" key="2">
    <source>
        <dbReference type="EMBL" id="ONG39536.1"/>
    </source>
</evidence>
<dbReference type="STRING" id="1907941.BKE30_09290"/>
<protein>
    <recommendedName>
        <fullName evidence="4">DUF2306 domain-containing protein</fullName>
    </recommendedName>
</protein>
<keyword evidence="3" id="KW-1185">Reference proteome</keyword>
<keyword evidence="1" id="KW-0472">Membrane</keyword>
<keyword evidence="1" id="KW-0812">Transmembrane</keyword>
<dbReference type="Proteomes" id="UP000192132">
    <property type="component" value="Unassembled WGS sequence"/>
</dbReference>
<feature type="transmembrane region" description="Helical" evidence="1">
    <location>
        <begin position="196"/>
        <end position="214"/>
    </location>
</feature>
<gene>
    <name evidence="2" type="ORF">BKE30_09290</name>
</gene>
<dbReference type="InterPro" id="IPR018750">
    <property type="entry name" value="DUF2306_membrane"/>
</dbReference>
<feature type="transmembrane region" description="Helical" evidence="1">
    <location>
        <begin position="54"/>
        <end position="81"/>
    </location>
</feature>
<feature type="transmembrane region" description="Helical" evidence="1">
    <location>
        <begin position="156"/>
        <end position="176"/>
    </location>
</feature>
<feature type="transmembrane region" description="Helical" evidence="1">
    <location>
        <begin position="120"/>
        <end position="144"/>
    </location>
</feature>
<name>A0A1S8CV26_9GAMM</name>
<feature type="transmembrane region" description="Helical" evidence="1">
    <location>
        <begin position="93"/>
        <end position="114"/>
    </location>
</feature>
<comment type="caution">
    <text evidence="2">The sequence shown here is derived from an EMBL/GenBank/DDBJ whole genome shotgun (WGS) entry which is preliminary data.</text>
</comment>
<keyword evidence="1" id="KW-1133">Transmembrane helix</keyword>
<reference evidence="2 3" key="1">
    <citation type="submission" date="2016-10" db="EMBL/GenBank/DDBJ databases">
        <title>Draft Genome sequence of Alkanindiges sp. strain H1.</title>
        <authorList>
            <person name="Subhash Y."/>
            <person name="Lee S."/>
        </authorList>
    </citation>
    <scope>NUCLEOTIDE SEQUENCE [LARGE SCALE GENOMIC DNA]</scope>
    <source>
        <strain evidence="2 3">H1</strain>
    </source>
</reference>